<evidence type="ECO:0000313" key="2">
    <source>
        <dbReference type="Proteomes" id="UP000218934"/>
    </source>
</evidence>
<dbReference type="InterPro" id="IPR029032">
    <property type="entry name" value="AhpD-like"/>
</dbReference>
<name>A0A2A4FWW2_9SPHN</name>
<dbReference type="SUPFAM" id="SSF69118">
    <property type="entry name" value="AhpD-like"/>
    <property type="match status" value="1"/>
</dbReference>
<accession>A0A2A4FWW2</accession>
<dbReference type="RefSeq" id="WP_066962901.1">
    <property type="nucleotide sequence ID" value="NZ_CP023449.1"/>
</dbReference>
<dbReference type="Proteomes" id="UP000218934">
    <property type="component" value="Unassembled WGS sequence"/>
</dbReference>
<dbReference type="AlphaFoldDB" id="A0A2A4FWW2"/>
<protein>
    <submittedName>
        <fullName evidence="1">Uncharacterized protein</fullName>
    </submittedName>
</protein>
<reference evidence="1 2" key="1">
    <citation type="submission" date="2017-09" db="EMBL/GenBank/DDBJ databases">
        <title>The Catabolism of 3,6-Dichlorosalicylic acid is Initiated by the Cytochrome P450 Monooxygenase DsmABC in Rhizorhabdus dicambivorans Ndbn-20.</title>
        <authorList>
            <person name="Na L."/>
        </authorList>
    </citation>
    <scope>NUCLEOTIDE SEQUENCE [LARGE SCALE GENOMIC DNA]</scope>
    <source>
        <strain evidence="1 2">Ndbn-20m</strain>
    </source>
</reference>
<organism evidence="1 2">
    <name type="scientific">Rhizorhabdus dicambivorans</name>
    <dbReference type="NCBI Taxonomy" id="1850238"/>
    <lineage>
        <taxon>Bacteria</taxon>
        <taxon>Pseudomonadati</taxon>
        <taxon>Pseudomonadota</taxon>
        <taxon>Alphaproteobacteria</taxon>
        <taxon>Sphingomonadales</taxon>
        <taxon>Sphingomonadaceae</taxon>
        <taxon>Rhizorhabdus</taxon>
    </lineage>
</organism>
<proteinExistence type="predicted"/>
<dbReference type="EMBL" id="NWUF01000011">
    <property type="protein sequence ID" value="PCE41881.1"/>
    <property type="molecule type" value="Genomic_DNA"/>
</dbReference>
<evidence type="ECO:0000313" key="1">
    <source>
        <dbReference type="EMBL" id="PCE41881.1"/>
    </source>
</evidence>
<keyword evidence="2" id="KW-1185">Reference proteome</keyword>
<comment type="caution">
    <text evidence="1">The sequence shown here is derived from an EMBL/GenBank/DDBJ whole genome shotgun (WGS) entry which is preliminary data.</text>
</comment>
<dbReference type="KEGG" id="rdi:CMV14_14950"/>
<dbReference type="OrthoDB" id="7449825at2"/>
<gene>
    <name evidence="1" type="ORF">COO09_12705</name>
</gene>
<sequence>MAYLGFSPLDGESRTATASDAGQFSPTELRGIGLAERSDATREIAPHSRLGRFAEWAFGIRLARPLADPRLESLRHFASLARHHAGAVDEADVRHFVDAGYSQGQAFGLLAYLGGAGRQTHG</sequence>